<keyword evidence="6" id="KW-0648">Protein biosynthesis</keyword>
<keyword evidence="7" id="KW-0808">Transferase</keyword>
<gene>
    <name evidence="6 7" type="primary">gatC</name>
    <name evidence="7" type="ORF">F8153_02225</name>
</gene>
<accession>A0A833HQV7</accession>
<comment type="function">
    <text evidence="3 6">Allows the formation of correctly charged Asn-tRNA(Asn) or Gln-tRNA(Gln) through the transamidation of misacylated Asp-tRNA(Asn) or Glu-tRNA(Gln) in organisms which lack either or both of asparaginyl-tRNA or glutaminyl-tRNA synthetases. The reaction takes place in the presence of glutamine and ATP through an activated phospho-Asp-tRNA(Asn) or phospho-Glu-tRNA(Gln).</text>
</comment>
<dbReference type="PANTHER" id="PTHR15004">
    <property type="entry name" value="GLUTAMYL-TRNA(GLN) AMIDOTRANSFERASE SUBUNIT C, MITOCHONDRIAL"/>
    <property type="match status" value="1"/>
</dbReference>
<comment type="catalytic activity">
    <reaction evidence="5 6">
        <text>L-glutamyl-tRNA(Gln) + L-glutamine + ATP + H2O = L-glutaminyl-tRNA(Gln) + L-glutamate + ADP + phosphate + H(+)</text>
        <dbReference type="Rhea" id="RHEA:17521"/>
        <dbReference type="Rhea" id="RHEA-COMP:9681"/>
        <dbReference type="Rhea" id="RHEA-COMP:9684"/>
        <dbReference type="ChEBI" id="CHEBI:15377"/>
        <dbReference type="ChEBI" id="CHEBI:15378"/>
        <dbReference type="ChEBI" id="CHEBI:29985"/>
        <dbReference type="ChEBI" id="CHEBI:30616"/>
        <dbReference type="ChEBI" id="CHEBI:43474"/>
        <dbReference type="ChEBI" id="CHEBI:58359"/>
        <dbReference type="ChEBI" id="CHEBI:78520"/>
        <dbReference type="ChEBI" id="CHEBI:78521"/>
        <dbReference type="ChEBI" id="CHEBI:456216"/>
    </reaction>
</comment>
<dbReference type="InterPro" id="IPR036113">
    <property type="entry name" value="Asp/Glu-ADT_sf_sub_c"/>
</dbReference>
<keyword evidence="6" id="KW-0436">Ligase</keyword>
<comment type="similarity">
    <text evidence="1 6">Belongs to the GatC family.</text>
</comment>
<dbReference type="InterPro" id="IPR003837">
    <property type="entry name" value="GatC"/>
</dbReference>
<dbReference type="Pfam" id="PF02686">
    <property type="entry name" value="GatC"/>
    <property type="match status" value="1"/>
</dbReference>
<dbReference type="EC" id="6.3.5.-" evidence="6"/>
<comment type="caution">
    <text evidence="7">The sequence shown here is derived from an EMBL/GenBank/DDBJ whole genome shotgun (WGS) entry which is preliminary data.</text>
</comment>
<evidence type="ECO:0000256" key="3">
    <source>
        <dbReference type="ARBA" id="ARBA00024799"/>
    </source>
</evidence>
<evidence type="ECO:0000256" key="6">
    <source>
        <dbReference type="HAMAP-Rule" id="MF_00122"/>
    </source>
</evidence>
<name>A0A833HQV7_9FIRM</name>
<organism evidence="7 8">
    <name type="scientific">Alkaliphilus serpentinus</name>
    <dbReference type="NCBI Taxonomy" id="1482731"/>
    <lineage>
        <taxon>Bacteria</taxon>
        <taxon>Bacillati</taxon>
        <taxon>Bacillota</taxon>
        <taxon>Clostridia</taxon>
        <taxon>Peptostreptococcales</taxon>
        <taxon>Natronincolaceae</taxon>
        <taxon>Alkaliphilus</taxon>
    </lineage>
</organism>
<protein>
    <recommendedName>
        <fullName evidence="6">Aspartyl/glutamyl-tRNA(Asn/Gln) amidotransferase subunit C</fullName>
        <shortName evidence="6">Asp/Glu-ADT subunit C</shortName>
        <ecNumber evidence="6">6.3.5.-</ecNumber>
    </recommendedName>
</protein>
<dbReference type="GO" id="GO:0006450">
    <property type="term" value="P:regulation of translational fidelity"/>
    <property type="evidence" value="ECO:0007669"/>
    <property type="project" value="InterPro"/>
</dbReference>
<dbReference type="SUPFAM" id="SSF141000">
    <property type="entry name" value="Glu-tRNAGln amidotransferase C subunit"/>
    <property type="match status" value="1"/>
</dbReference>
<evidence type="ECO:0000256" key="4">
    <source>
        <dbReference type="ARBA" id="ARBA00047380"/>
    </source>
</evidence>
<keyword evidence="6" id="KW-0547">Nucleotide-binding</keyword>
<sequence>MKISKEEVHYIAKLAKLHLTEEEADKMTEDFEKILSNFDAIRGVDVEGIMGETFKTTEAPHLRKDEERVFEDKKKLFQNTLDLKEGYIKVPKIIE</sequence>
<evidence type="ECO:0000256" key="5">
    <source>
        <dbReference type="ARBA" id="ARBA00047913"/>
    </source>
</evidence>
<dbReference type="GO" id="GO:0005524">
    <property type="term" value="F:ATP binding"/>
    <property type="evidence" value="ECO:0007669"/>
    <property type="project" value="UniProtKB-KW"/>
</dbReference>
<dbReference type="RefSeq" id="WP_151864723.1">
    <property type="nucleotide sequence ID" value="NZ_WBZB01000008.1"/>
</dbReference>
<dbReference type="GO" id="GO:0016740">
    <property type="term" value="F:transferase activity"/>
    <property type="evidence" value="ECO:0007669"/>
    <property type="project" value="UniProtKB-KW"/>
</dbReference>
<dbReference type="EMBL" id="WBZB01000008">
    <property type="protein sequence ID" value="KAB3532473.1"/>
    <property type="molecule type" value="Genomic_DNA"/>
</dbReference>
<dbReference type="PANTHER" id="PTHR15004:SF0">
    <property type="entry name" value="GLUTAMYL-TRNA(GLN) AMIDOTRANSFERASE SUBUNIT C, MITOCHONDRIAL"/>
    <property type="match status" value="1"/>
</dbReference>
<evidence type="ECO:0000256" key="1">
    <source>
        <dbReference type="ARBA" id="ARBA00010757"/>
    </source>
</evidence>
<comment type="subunit">
    <text evidence="2 6">Heterotrimer of A, B and C subunits.</text>
</comment>
<keyword evidence="6" id="KW-0067">ATP-binding</keyword>
<proteinExistence type="inferred from homology"/>
<evidence type="ECO:0000256" key="2">
    <source>
        <dbReference type="ARBA" id="ARBA00011123"/>
    </source>
</evidence>
<dbReference type="NCBIfam" id="TIGR00135">
    <property type="entry name" value="gatC"/>
    <property type="match status" value="1"/>
</dbReference>
<dbReference type="Proteomes" id="UP000465601">
    <property type="component" value="Unassembled WGS sequence"/>
</dbReference>
<comment type="catalytic activity">
    <reaction evidence="4 6">
        <text>L-aspartyl-tRNA(Asn) + L-glutamine + ATP + H2O = L-asparaginyl-tRNA(Asn) + L-glutamate + ADP + phosphate + 2 H(+)</text>
        <dbReference type="Rhea" id="RHEA:14513"/>
        <dbReference type="Rhea" id="RHEA-COMP:9674"/>
        <dbReference type="Rhea" id="RHEA-COMP:9677"/>
        <dbReference type="ChEBI" id="CHEBI:15377"/>
        <dbReference type="ChEBI" id="CHEBI:15378"/>
        <dbReference type="ChEBI" id="CHEBI:29985"/>
        <dbReference type="ChEBI" id="CHEBI:30616"/>
        <dbReference type="ChEBI" id="CHEBI:43474"/>
        <dbReference type="ChEBI" id="CHEBI:58359"/>
        <dbReference type="ChEBI" id="CHEBI:78515"/>
        <dbReference type="ChEBI" id="CHEBI:78516"/>
        <dbReference type="ChEBI" id="CHEBI:456216"/>
    </reaction>
</comment>
<keyword evidence="8" id="KW-1185">Reference proteome</keyword>
<dbReference type="GO" id="GO:0006412">
    <property type="term" value="P:translation"/>
    <property type="evidence" value="ECO:0007669"/>
    <property type="project" value="UniProtKB-UniRule"/>
</dbReference>
<evidence type="ECO:0000313" key="7">
    <source>
        <dbReference type="EMBL" id="KAB3532473.1"/>
    </source>
</evidence>
<dbReference type="OrthoDB" id="9813938at2"/>
<dbReference type="HAMAP" id="MF_00122">
    <property type="entry name" value="GatC"/>
    <property type="match status" value="1"/>
</dbReference>
<dbReference type="Gene3D" id="1.10.20.60">
    <property type="entry name" value="Glu-tRNAGln amidotransferase C subunit, N-terminal domain"/>
    <property type="match status" value="1"/>
</dbReference>
<dbReference type="AlphaFoldDB" id="A0A833HQV7"/>
<reference evidence="7 8" key="1">
    <citation type="submission" date="2019-10" db="EMBL/GenBank/DDBJ databases">
        <title>Alkaliphilus serpentinus sp. nov. and Alkaliphilus pronyensis sp. nov., two novel anaerobic alkaliphilic species isolated from the serpentinized-hosted hydrothermal field of the Prony Bay (New Caledonia).</title>
        <authorList>
            <person name="Postec A."/>
        </authorList>
    </citation>
    <scope>NUCLEOTIDE SEQUENCE [LARGE SCALE GENOMIC DNA]</scope>
    <source>
        <strain evidence="7 8">LacT</strain>
    </source>
</reference>
<dbReference type="GO" id="GO:0070681">
    <property type="term" value="P:glutaminyl-tRNAGln biosynthesis via transamidation"/>
    <property type="evidence" value="ECO:0007669"/>
    <property type="project" value="TreeGrafter"/>
</dbReference>
<evidence type="ECO:0000313" key="8">
    <source>
        <dbReference type="Proteomes" id="UP000465601"/>
    </source>
</evidence>
<dbReference type="GO" id="GO:0050567">
    <property type="term" value="F:glutaminyl-tRNA synthase (glutamine-hydrolyzing) activity"/>
    <property type="evidence" value="ECO:0007669"/>
    <property type="project" value="UniProtKB-UniRule"/>
</dbReference>